<protein>
    <recommendedName>
        <fullName evidence="5">Granulins domain-containing protein</fullName>
    </recommendedName>
</protein>
<dbReference type="SMART" id="SM00277">
    <property type="entry name" value="GRAN"/>
    <property type="match status" value="8"/>
</dbReference>
<feature type="domain" description="Granulins" evidence="5">
    <location>
        <begin position="546"/>
        <end position="559"/>
    </location>
</feature>
<reference evidence="6 7" key="1">
    <citation type="journal article" date="2019" name="Gigascience">
        <title>Whole-genome sequence of the oriental lung fluke Paragonimus westermani.</title>
        <authorList>
            <person name="Oey H."/>
            <person name="Zakrzewski M."/>
            <person name="Narain K."/>
            <person name="Devi K.R."/>
            <person name="Agatsuma T."/>
            <person name="Nawaratna S."/>
            <person name="Gobert G.N."/>
            <person name="Jones M.K."/>
            <person name="Ragan M.A."/>
            <person name="McManus D.P."/>
            <person name="Krause L."/>
        </authorList>
    </citation>
    <scope>NUCLEOTIDE SEQUENCE [LARGE SCALE GENOMIC DNA]</scope>
    <source>
        <strain evidence="6 7">IND2009</strain>
    </source>
</reference>
<comment type="subcellular location">
    <subcellularLocation>
        <location evidence="1">Secreted</location>
    </subcellularLocation>
</comment>
<dbReference type="InterPro" id="IPR037277">
    <property type="entry name" value="Granulin_sf"/>
</dbReference>
<dbReference type="Proteomes" id="UP000324629">
    <property type="component" value="Unassembled WGS sequence"/>
</dbReference>
<dbReference type="AlphaFoldDB" id="A0A5J4ND44"/>
<evidence type="ECO:0000256" key="2">
    <source>
        <dbReference type="ARBA" id="ARBA00010093"/>
    </source>
</evidence>
<comment type="caution">
    <text evidence="6">The sequence shown here is derived from an EMBL/GenBank/DDBJ whole genome shotgun (WGS) entry which is preliminary data.</text>
</comment>
<dbReference type="InterPro" id="IPR000118">
    <property type="entry name" value="Granulin"/>
</dbReference>
<dbReference type="InterPro" id="IPR039036">
    <property type="entry name" value="Granulin_fam"/>
</dbReference>
<feature type="non-terminal residue" evidence="6">
    <location>
        <position position="1"/>
    </location>
</feature>
<dbReference type="PROSITE" id="PS00799">
    <property type="entry name" value="GRANULINS"/>
    <property type="match status" value="4"/>
</dbReference>
<dbReference type="Gene3D" id="2.10.25.160">
    <property type="entry name" value="Granulin"/>
    <property type="match status" value="8"/>
</dbReference>
<dbReference type="SUPFAM" id="SSF57277">
    <property type="entry name" value="Granulin repeat"/>
    <property type="match status" value="3"/>
</dbReference>
<evidence type="ECO:0000256" key="3">
    <source>
        <dbReference type="ARBA" id="ARBA00022525"/>
    </source>
</evidence>
<accession>A0A5J4ND44</accession>
<gene>
    <name evidence="6" type="ORF">DEA37_0014371</name>
</gene>
<keyword evidence="4" id="KW-1015">Disulfide bond</keyword>
<dbReference type="Pfam" id="PF00396">
    <property type="entry name" value="Granulin"/>
    <property type="match status" value="7"/>
</dbReference>
<dbReference type="EMBL" id="QNGE01003923">
    <property type="protein sequence ID" value="KAA3673437.1"/>
    <property type="molecule type" value="Genomic_DNA"/>
</dbReference>
<evidence type="ECO:0000256" key="4">
    <source>
        <dbReference type="ARBA" id="ARBA00023157"/>
    </source>
</evidence>
<feature type="domain" description="Granulins" evidence="5">
    <location>
        <begin position="158"/>
        <end position="171"/>
    </location>
</feature>
<keyword evidence="7" id="KW-1185">Reference proteome</keyword>
<evidence type="ECO:0000256" key="1">
    <source>
        <dbReference type="ARBA" id="ARBA00004613"/>
    </source>
</evidence>
<evidence type="ECO:0000259" key="5">
    <source>
        <dbReference type="PROSITE" id="PS00799"/>
    </source>
</evidence>
<feature type="domain" description="Granulins" evidence="5">
    <location>
        <begin position="450"/>
        <end position="463"/>
    </location>
</feature>
<organism evidence="6 7">
    <name type="scientific">Paragonimus westermani</name>
    <dbReference type="NCBI Taxonomy" id="34504"/>
    <lineage>
        <taxon>Eukaryota</taxon>
        <taxon>Metazoa</taxon>
        <taxon>Spiralia</taxon>
        <taxon>Lophotrochozoa</taxon>
        <taxon>Platyhelminthes</taxon>
        <taxon>Trematoda</taxon>
        <taxon>Digenea</taxon>
        <taxon>Plagiorchiida</taxon>
        <taxon>Troglotremata</taxon>
        <taxon>Troglotrematidae</taxon>
        <taxon>Paragonimus</taxon>
    </lineage>
</organism>
<keyword evidence="3" id="KW-0964">Secreted</keyword>
<evidence type="ECO:0000313" key="7">
    <source>
        <dbReference type="Proteomes" id="UP000324629"/>
    </source>
</evidence>
<proteinExistence type="inferred from homology"/>
<feature type="domain" description="Granulins" evidence="5">
    <location>
        <begin position="241"/>
        <end position="254"/>
    </location>
</feature>
<sequence length="694" mass="75008">GCKPKTVPQPLSDATHTVICPDRTSACPDKSTCCPMKNDQWGCCPYLNAICCSDGLHCCANGTECDVQAGGCKATNSRSLDLLESLLFGNTPLWPNLGESRPLPQAAQKHTDRNAWNSMAYLGVACEDKAYECPPQTTCCRSSDHHFACCPFLDAVCCSDRVHCCPANSACDVKAEKCVPTSSFLQTTPFNLSQVLQPSELSTRDVQLCPDGRSKCPTDQTCCPLLNDGWGCCPIHDAVCCSDGLHCCPTGYRCNAEKRTCVKTSSTSTGHSKVVCPNEEFQCENGTTCCALPNDEWACCPFDKAVCCSDMAHRWSPIPLAAQKTCSGGLVACSSDSTCCPDADGTDSCCPYPDAVCCPNGRCCPIGHQCDMPTGQCSRIDVAWSQDFVPWTRKVPALRSSEKQQGQQLHLFPHDRLCPDMKSFCTGNRTCCPLKGSAYGCCPLDNGICCSDGLHCCPAGSACTGSSQCVRRLPHRIEQTRRAAYKMRSTTFQPMHVGQLPINNVELDEVVRANWCGACSYGEFCCPDASGRANQKCCPAAAGICCSDGEHCCPRGSRCVGNNECEPVSQDTETYYSPYLVPTKTSNLETSEFVRHIQPQFFDFPLAKKATLARIEPRYLVDQFLRANAHLYTVCLDRERSCPTDQRCCLSSKYGYVCAPKGAVCCSPDSDAYCPAGSSCSADGLTCIKSRGPG</sequence>
<dbReference type="PANTHER" id="PTHR12274">
    <property type="entry name" value="GRANULIN"/>
    <property type="match status" value="1"/>
</dbReference>
<comment type="similarity">
    <text evidence="2">Belongs to the granulin family.</text>
</comment>
<dbReference type="PANTHER" id="PTHR12274:SF3">
    <property type="entry name" value="PROGRANULIN"/>
    <property type="match status" value="1"/>
</dbReference>
<evidence type="ECO:0000313" key="6">
    <source>
        <dbReference type="EMBL" id="KAA3673437.1"/>
    </source>
</evidence>
<dbReference type="GO" id="GO:0005576">
    <property type="term" value="C:extracellular region"/>
    <property type="evidence" value="ECO:0007669"/>
    <property type="project" value="UniProtKB-SubCell"/>
</dbReference>
<name>A0A5J4ND44_9TREM</name>